<sequence length="247" mass="28422">MLNSGCQLIAIFNEDMNATRKIMSVILKKGGLKKIAFKRLSPLYGCMGYAATNTLFESVGQGFDNTLKVWKKQVEENVKQENHLLHCLENASESEADKLSKELENHRKTMHPGYSFTGDNVDMRILPCQMTLNNKNKDYHMYQLLAFKNRISSNDFSNKQYSNDLKSLPLSIFLPSAKEQSTLVDELVVLIGHIWSQYIPSLEWFQEYLPPVIVHAQMDNTKKKTEKVHLGALRKNEQYEDDMLDIL</sequence>
<proteinExistence type="predicted"/>
<dbReference type="OrthoDB" id="6123456at2759"/>
<comment type="caution">
    <text evidence="1">The sequence shown here is derived from an EMBL/GenBank/DDBJ whole genome shotgun (WGS) entry which is preliminary data.</text>
</comment>
<name>A0A7D9HKG3_PARCT</name>
<gene>
    <name evidence="1" type="ORF">PACLA_8A080641</name>
</gene>
<protein>
    <submittedName>
        <fullName evidence="1">Uncharacterized protein</fullName>
    </submittedName>
</protein>
<dbReference type="EMBL" id="CACRXK020000819">
    <property type="protein sequence ID" value="CAB3985041.1"/>
    <property type="molecule type" value="Genomic_DNA"/>
</dbReference>
<dbReference type="AlphaFoldDB" id="A0A7D9HKG3"/>
<keyword evidence="2" id="KW-1185">Reference proteome</keyword>
<accession>A0A7D9HKG3</accession>
<dbReference type="Proteomes" id="UP001152795">
    <property type="component" value="Unassembled WGS sequence"/>
</dbReference>
<evidence type="ECO:0000313" key="1">
    <source>
        <dbReference type="EMBL" id="CAB3985041.1"/>
    </source>
</evidence>
<evidence type="ECO:0000313" key="2">
    <source>
        <dbReference type="Proteomes" id="UP001152795"/>
    </source>
</evidence>
<organism evidence="1 2">
    <name type="scientific">Paramuricea clavata</name>
    <name type="common">Red gorgonian</name>
    <name type="synonym">Violescent sea-whip</name>
    <dbReference type="NCBI Taxonomy" id="317549"/>
    <lineage>
        <taxon>Eukaryota</taxon>
        <taxon>Metazoa</taxon>
        <taxon>Cnidaria</taxon>
        <taxon>Anthozoa</taxon>
        <taxon>Octocorallia</taxon>
        <taxon>Malacalcyonacea</taxon>
        <taxon>Plexauridae</taxon>
        <taxon>Paramuricea</taxon>
    </lineage>
</organism>
<reference evidence="1" key="1">
    <citation type="submission" date="2020-04" db="EMBL/GenBank/DDBJ databases">
        <authorList>
            <person name="Alioto T."/>
            <person name="Alioto T."/>
            <person name="Gomez Garrido J."/>
        </authorList>
    </citation>
    <scope>NUCLEOTIDE SEQUENCE</scope>
    <source>
        <strain evidence="1">A484AB</strain>
    </source>
</reference>